<protein>
    <submittedName>
        <fullName evidence="1">Host specificity protein</fullName>
    </submittedName>
</protein>
<evidence type="ECO:0000313" key="1">
    <source>
        <dbReference type="EMBL" id="PHM44964.1"/>
    </source>
</evidence>
<reference evidence="1 2" key="1">
    <citation type="journal article" date="2017" name="Nat. Microbiol.">
        <title>Natural product diversity associated with the nematode symbionts Photorhabdus and Xenorhabdus.</title>
        <authorList>
            <person name="Tobias N.J."/>
            <person name="Wolff H."/>
            <person name="Djahanschiri B."/>
            <person name="Grundmann F."/>
            <person name="Kronenwerth M."/>
            <person name="Shi Y.M."/>
            <person name="Simonyi S."/>
            <person name="Grun P."/>
            <person name="Shapiro-Ilan D."/>
            <person name="Pidot S.J."/>
            <person name="Stinear T.P."/>
            <person name="Ebersberger I."/>
            <person name="Bode H.B."/>
        </authorList>
    </citation>
    <scope>NUCLEOTIDE SEQUENCE [LARGE SCALE GENOMIC DNA]</scope>
    <source>
        <strain evidence="1 2">DSM 17902</strain>
    </source>
</reference>
<dbReference type="PANTHER" id="PTHR36251">
    <property type="entry name" value="FELS-1 PROPHAGE HOST SPECIFICITY PROTEIN-RELATED"/>
    <property type="match status" value="1"/>
</dbReference>
<accession>A0A2D0JJ99</accession>
<dbReference type="AlphaFoldDB" id="A0A2D0JJ99"/>
<sequence>MRIIRVPDNYDPVSRTYSGVWQGAFKWAWTDNPAWVLYDLMMNDRFSIGSRVKAENLSLAKWDLYRFAQYCDQLVPDGIFGKSG</sequence>
<organism evidence="1 2">
    <name type="scientific">Xenorhabdus miraniensis</name>
    <dbReference type="NCBI Taxonomy" id="351674"/>
    <lineage>
        <taxon>Bacteria</taxon>
        <taxon>Pseudomonadati</taxon>
        <taxon>Pseudomonadota</taxon>
        <taxon>Gammaproteobacteria</taxon>
        <taxon>Enterobacterales</taxon>
        <taxon>Morganellaceae</taxon>
        <taxon>Xenorhabdus</taxon>
    </lineage>
</organism>
<dbReference type="EMBL" id="NITZ01000058">
    <property type="protein sequence ID" value="PHM44964.1"/>
    <property type="molecule type" value="Genomic_DNA"/>
</dbReference>
<proteinExistence type="predicted"/>
<keyword evidence="2" id="KW-1185">Reference proteome</keyword>
<dbReference type="PANTHER" id="PTHR36251:SF2">
    <property type="entry name" value="GIFSY-2 PROPHAGE HOST SPECIFICITY PROTEIN J, PHAGE LAMBDA"/>
    <property type="match status" value="1"/>
</dbReference>
<gene>
    <name evidence="1" type="ORF">Xmir_04366</name>
</gene>
<name>A0A2D0JJ99_9GAMM</name>
<comment type="caution">
    <text evidence="1">The sequence shown here is derived from an EMBL/GenBank/DDBJ whole genome shotgun (WGS) entry which is preliminary data.</text>
</comment>
<dbReference type="InterPro" id="IPR053171">
    <property type="entry name" value="Viral_Tip_Attach_Protein"/>
</dbReference>
<evidence type="ECO:0000313" key="2">
    <source>
        <dbReference type="Proteomes" id="UP000221980"/>
    </source>
</evidence>
<dbReference type="Proteomes" id="UP000221980">
    <property type="component" value="Unassembled WGS sequence"/>
</dbReference>